<evidence type="ECO:0000256" key="2">
    <source>
        <dbReference type="SAM" id="Phobius"/>
    </source>
</evidence>
<dbReference type="AlphaFoldDB" id="A0A841CHF9"/>
<feature type="transmembrane region" description="Helical" evidence="2">
    <location>
        <begin position="28"/>
        <end position="47"/>
    </location>
</feature>
<keyword evidence="2" id="KW-0472">Membrane</keyword>
<organism evidence="3 4">
    <name type="scientific">Saccharothrix tamanrassetensis</name>
    <dbReference type="NCBI Taxonomy" id="1051531"/>
    <lineage>
        <taxon>Bacteria</taxon>
        <taxon>Bacillati</taxon>
        <taxon>Actinomycetota</taxon>
        <taxon>Actinomycetes</taxon>
        <taxon>Pseudonocardiales</taxon>
        <taxon>Pseudonocardiaceae</taxon>
        <taxon>Saccharothrix</taxon>
    </lineage>
</organism>
<name>A0A841CHF9_9PSEU</name>
<evidence type="ECO:0000256" key="1">
    <source>
        <dbReference type="SAM" id="MobiDB-lite"/>
    </source>
</evidence>
<keyword evidence="2" id="KW-1133">Transmembrane helix</keyword>
<accession>A0A841CHF9</accession>
<comment type="caution">
    <text evidence="3">The sequence shown here is derived from an EMBL/GenBank/DDBJ whole genome shotgun (WGS) entry which is preliminary data.</text>
</comment>
<gene>
    <name evidence="3" type="ORF">FHS29_003006</name>
</gene>
<proteinExistence type="predicted"/>
<dbReference type="Proteomes" id="UP000547510">
    <property type="component" value="Unassembled WGS sequence"/>
</dbReference>
<evidence type="ECO:0000313" key="4">
    <source>
        <dbReference type="Proteomes" id="UP000547510"/>
    </source>
</evidence>
<sequence>MSTPPRTPRPRRTPPHRGRHRRQTRPRFVPWAKLAVGLLIQLVLTLLRA</sequence>
<feature type="compositionally biased region" description="Basic residues" evidence="1">
    <location>
        <begin position="8"/>
        <end position="24"/>
    </location>
</feature>
<keyword evidence="2" id="KW-0812">Transmembrane</keyword>
<keyword evidence="4" id="KW-1185">Reference proteome</keyword>
<reference evidence="3 4" key="1">
    <citation type="submission" date="2020-08" db="EMBL/GenBank/DDBJ databases">
        <title>Genomic Encyclopedia of Type Strains, Phase III (KMG-III): the genomes of soil and plant-associated and newly described type strains.</title>
        <authorList>
            <person name="Whitman W."/>
        </authorList>
    </citation>
    <scope>NUCLEOTIDE SEQUENCE [LARGE SCALE GENOMIC DNA]</scope>
    <source>
        <strain evidence="3 4">CECT 8640</strain>
    </source>
</reference>
<dbReference type="EMBL" id="JACHJN010000004">
    <property type="protein sequence ID" value="MBB5956420.1"/>
    <property type="molecule type" value="Genomic_DNA"/>
</dbReference>
<evidence type="ECO:0000313" key="3">
    <source>
        <dbReference type="EMBL" id="MBB5956420.1"/>
    </source>
</evidence>
<protein>
    <submittedName>
        <fullName evidence="3">Uncharacterized protein</fullName>
    </submittedName>
</protein>
<feature type="region of interest" description="Disordered" evidence="1">
    <location>
        <begin position="1"/>
        <end position="24"/>
    </location>
</feature>